<dbReference type="AlphaFoldDB" id="A0A1G2E182"/>
<keyword evidence="10" id="KW-1003">Cell membrane</keyword>
<keyword evidence="6 10" id="KW-0406">Ion transport</keyword>
<evidence type="ECO:0000313" key="11">
    <source>
        <dbReference type="EMBL" id="OGZ19624.1"/>
    </source>
</evidence>
<evidence type="ECO:0000256" key="4">
    <source>
        <dbReference type="ARBA" id="ARBA00022448"/>
    </source>
</evidence>
<comment type="subunit">
    <text evidence="10">F-type ATPases have 2 components, CF(1) - the catalytic core - and CF(0) - the membrane proton channel. CF(1) has five subunits: alpha(3), beta(3), gamma(1), delta(1), epsilon(1). CF(0) has three main subunits: a, b and c.</text>
</comment>
<evidence type="ECO:0000256" key="8">
    <source>
        <dbReference type="ARBA" id="ARBA00023196"/>
    </source>
</evidence>
<dbReference type="Pfam" id="PF00231">
    <property type="entry name" value="ATP-synt"/>
    <property type="match status" value="1"/>
</dbReference>
<dbReference type="NCBIfam" id="TIGR01146">
    <property type="entry name" value="ATPsyn_F1gamma"/>
    <property type="match status" value="1"/>
</dbReference>
<dbReference type="PRINTS" id="PR00126">
    <property type="entry name" value="ATPASEGAMMA"/>
</dbReference>
<keyword evidence="7 10" id="KW-0472">Membrane</keyword>
<gene>
    <name evidence="10" type="primary">atpG</name>
    <name evidence="11" type="ORF">A2626_02730</name>
</gene>
<comment type="subcellular location">
    <subcellularLocation>
        <location evidence="10">Cell membrane</location>
        <topology evidence="10">Peripheral membrane protein</topology>
    </subcellularLocation>
    <subcellularLocation>
        <location evidence="2">Membrane</location>
        <topology evidence="2">Peripheral membrane protein</topology>
    </subcellularLocation>
</comment>
<dbReference type="EMBL" id="MHLZ01000025">
    <property type="protein sequence ID" value="OGZ19624.1"/>
    <property type="molecule type" value="Genomic_DNA"/>
</dbReference>
<dbReference type="InterPro" id="IPR035968">
    <property type="entry name" value="ATP_synth_F1_ATPase_gsu"/>
</dbReference>
<dbReference type="GO" id="GO:0005886">
    <property type="term" value="C:plasma membrane"/>
    <property type="evidence" value="ECO:0007669"/>
    <property type="project" value="UniProtKB-SubCell"/>
</dbReference>
<evidence type="ECO:0000256" key="7">
    <source>
        <dbReference type="ARBA" id="ARBA00023136"/>
    </source>
</evidence>
<reference evidence="11 12" key="1">
    <citation type="journal article" date="2016" name="Nat. Commun.">
        <title>Thousands of microbial genomes shed light on interconnected biogeochemical processes in an aquifer system.</title>
        <authorList>
            <person name="Anantharaman K."/>
            <person name="Brown C.T."/>
            <person name="Hug L.A."/>
            <person name="Sharon I."/>
            <person name="Castelle C.J."/>
            <person name="Probst A.J."/>
            <person name="Thomas B.C."/>
            <person name="Singh A."/>
            <person name="Wilkins M.J."/>
            <person name="Karaoz U."/>
            <person name="Brodie E.L."/>
            <person name="Williams K.H."/>
            <person name="Hubbard S.S."/>
            <person name="Banfield J.F."/>
        </authorList>
    </citation>
    <scope>NUCLEOTIDE SEQUENCE [LARGE SCALE GENOMIC DNA]</scope>
</reference>
<keyword evidence="5 10" id="KW-0375">Hydrogen ion transport</keyword>
<dbReference type="CDD" id="cd12151">
    <property type="entry name" value="F1-ATPase_gamma"/>
    <property type="match status" value="1"/>
</dbReference>
<protein>
    <recommendedName>
        <fullName evidence="10">ATP synthase gamma chain</fullName>
    </recommendedName>
    <alternativeName>
        <fullName evidence="10">ATP synthase F1 sector gamma subunit</fullName>
    </alternativeName>
    <alternativeName>
        <fullName evidence="10">F-ATPase gamma subunit</fullName>
    </alternativeName>
</protein>
<comment type="caution">
    <text evidence="11">The sequence shown here is derived from an EMBL/GenBank/DDBJ whole genome shotgun (WGS) entry which is preliminary data.</text>
</comment>
<dbReference type="InterPro" id="IPR000131">
    <property type="entry name" value="ATP_synth_F1_gsu"/>
</dbReference>
<proteinExistence type="inferred from homology"/>
<comment type="function">
    <text evidence="1 10">Produces ATP from ADP in the presence of a proton gradient across the membrane. The gamma chain is believed to be important in regulating ATPase activity and the flow of protons through the CF(0) complex.</text>
</comment>
<dbReference type="GO" id="GO:0046933">
    <property type="term" value="F:proton-transporting ATP synthase activity, rotational mechanism"/>
    <property type="evidence" value="ECO:0007669"/>
    <property type="project" value="UniProtKB-UniRule"/>
</dbReference>
<accession>A0A1G2E182</accession>
<dbReference type="Gene3D" id="3.40.1380.10">
    <property type="match status" value="1"/>
</dbReference>
<dbReference type="HAMAP" id="MF_00815">
    <property type="entry name" value="ATP_synth_gamma_bact"/>
    <property type="match status" value="1"/>
</dbReference>
<comment type="similarity">
    <text evidence="3 10">Belongs to the ATPase gamma chain family.</text>
</comment>
<dbReference type="Proteomes" id="UP000177360">
    <property type="component" value="Unassembled WGS sequence"/>
</dbReference>
<organism evidence="11 12">
    <name type="scientific">Candidatus Nealsonbacteria bacterium RIFCSPHIGHO2_01_FULL_38_55</name>
    <dbReference type="NCBI Taxonomy" id="1801664"/>
    <lineage>
        <taxon>Bacteria</taxon>
        <taxon>Candidatus Nealsoniibacteriota</taxon>
    </lineage>
</organism>
<evidence type="ECO:0000256" key="3">
    <source>
        <dbReference type="ARBA" id="ARBA00007681"/>
    </source>
</evidence>
<evidence type="ECO:0000256" key="9">
    <source>
        <dbReference type="ARBA" id="ARBA00023310"/>
    </source>
</evidence>
<sequence>MESTQSIKRRLKSIKNIGQITKAMELVAATKMRKSQEAALSSRNYAYTALDLLARISGQEIKLPELLRQREVKRTAFVILTSDKGLAGSFNSSVIRLFEKYIKKENINIKDERYYFIAIGKKAIAYLQSKGIKITEKFIRAGDFTTPEQINPISDSISTGYLGKKWDEVLLFSTYFISALKQEVFARKIFPVELSSIKKIIEEIIPKTGKFSDLANKKFFLFDKIDEYLIEPSQELALKALAEHLIRMQFYHLILETNASEHGARRMAMKNASDNAEELSESLNLLYNKSRQTNITKEITEIVSGTELLNN</sequence>
<evidence type="ECO:0000256" key="1">
    <source>
        <dbReference type="ARBA" id="ARBA00003456"/>
    </source>
</evidence>
<dbReference type="PANTHER" id="PTHR11693">
    <property type="entry name" value="ATP SYNTHASE GAMMA CHAIN"/>
    <property type="match status" value="1"/>
</dbReference>
<dbReference type="GO" id="GO:0005524">
    <property type="term" value="F:ATP binding"/>
    <property type="evidence" value="ECO:0007669"/>
    <property type="project" value="UniProtKB-UniRule"/>
</dbReference>
<keyword evidence="9 10" id="KW-0066">ATP synthesis</keyword>
<dbReference type="Gene3D" id="1.10.287.80">
    <property type="entry name" value="ATP synthase, gamma subunit, helix hairpin domain"/>
    <property type="match status" value="2"/>
</dbReference>
<keyword evidence="8 10" id="KW-0139">CF(1)</keyword>
<evidence type="ECO:0000256" key="2">
    <source>
        <dbReference type="ARBA" id="ARBA00004170"/>
    </source>
</evidence>
<evidence type="ECO:0000256" key="5">
    <source>
        <dbReference type="ARBA" id="ARBA00022781"/>
    </source>
</evidence>
<evidence type="ECO:0000313" key="12">
    <source>
        <dbReference type="Proteomes" id="UP000177360"/>
    </source>
</evidence>
<dbReference type="GO" id="GO:0042777">
    <property type="term" value="P:proton motive force-driven plasma membrane ATP synthesis"/>
    <property type="evidence" value="ECO:0007669"/>
    <property type="project" value="UniProtKB-UniRule"/>
</dbReference>
<dbReference type="PANTHER" id="PTHR11693:SF22">
    <property type="entry name" value="ATP SYNTHASE SUBUNIT GAMMA, MITOCHONDRIAL"/>
    <property type="match status" value="1"/>
</dbReference>
<dbReference type="GO" id="GO:0045259">
    <property type="term" value="C:proton-transporting ATP synthase complex"/>
    <property type="evidence" value="ECO:0007669"/>
    <property type="project" value="UniProtKB-KW"/>
</dbReference>
<evidence type="ECO:0000256" key="6">
    <source>
        <dbReference type="ARBA" id="ARBA00023065"/>
    </source>
</evidence>
<keyword evidence="4 10" id="KW-0813">Transport</keyword>
<dbReference type="SUPFAM" id="SSF52943">
    <property type="entry name" value="ATP synthase (F1-ATPase), gamma subunit"/>
    <property type="match status" value="1"/>
</dbReference>
<name>A0A1G2E182_9BACT</name>
<evidence type="ECO:0000256" key="10">
    <source>
        <dbReference type="HAMAP-Rule" id="MF_00815"/>
    </source>
</evidence>